<comment type="catalytic activity">
    <reaction evidence="2">
        <text>3 S-adenosyl-L-methionine = nicotianamine + 3 S-methyl-5'-thioadenosine + 3 H(+)</text>
        <dbReference type="Rhea" id="RHEA:16481"/>
        <dbReference type="ChEBI" id="CHEBI:15378"/>
        <dbReference type="ChEBI" id="CHEBI:17509"/>
        <dbReference type="ChEBI" id="CHEBI:58249"/>
        <dbReference type="ChEBI" id="CHEBI:59789"/>
        <dbReference type="EC" id="2.5.1.43"/>
    </reaction>
</comment>
<dbReference type="EC" id="2.5.1.43" evidence="2"/>
<sequence length="313" mass="34842">MESQQEMIVGKVCEIYEEISKLGDLNPSSHVNNLFTQLVTICTTPCQIDVSQLSQQVRETVAKLIRLCGKAEGLLESHYSTIIGSYENPLNHMKLFPYYSNYLKLSHLEFTMLTTHCTQQVPSQLAFVGSGPLPLTSIILATHYLRQTCFHNYDIDLLANVKAHSLVSSDPDLSKRMFFHTNDILNVSNGLKDYNVVYLAALVGMDHKDKAEVIKHLAKFMAPGAILLLRSAHGARAFLYPVVDPSSDLKGFEILSVFHPTDEVINSVIVARKHLVNQGTYSAVLASKCYGVEGFNPFNHGKVIEELTVEDQA</sequence>
<dbReference type="PROSITE" id="PS51142">
    <property type="entry name" value="NAS"/>
    <property type="match status" value="1"/>
</dbReference>
<dbReference type="PANTHER" id="PTHR32266">
    <property type="entry name" value="NICOTIANAMINE SYNTHASE 3"/>
    <property type="match status" value="1"/>
</dbReference>
<keyword evidence="4" id="KW-1185">Reference proteome</keyword>
<reference evidence="3 4" key="1">
    <citation type="journal article" date="2015" name="Sci. Rep.">
        <title>The power of single molecule real-time sequencing technology in the de novo assembly of a eukaryotic genome.</title>
        <authorList>
            <person name="Sakai H."/>
            <person name="Naito K."/>
            <person name="Ogiso-Tanaka E."/>
            <person name="Takahashi Y."/>
            <person name="Iseki K."/>
            <person name="Muto C."/>
            <person name="Satou K."/>
            <person name="Teruya K."/>
            <person name="Shiroma A."/>
            <person name="Shimoji M."/>
            <person name="Hirano T."/>
            <person name="Itoh T."/>
            <person name="Kaga A."/>
            <person name="Tomooka N."/>
        </authorList>
    </citation>
    <scope>NUCLEOTIDE SEQUENCE [LARGE SCALE GENOMIC DNA]</scope>
    <source>
        <strain evidence="4">cv. Shumari</strain>
    </source>
</reference>
<evidence type="ECO:0000313" key="3">
    <source>
        <dbReference type="EMBL" id="BAT87797.1"/>
    </source>
</evidence>
<organism evidence="3 4">
    <name type="scientific">Vigna angularis var. angularis</name>
    <dbReference type="NCBI Taxonomy" id="157739"/>
    <lineage>
        <taxon>Eukaryota</taxon>
        <taxon>Viridiplantae</taxon>
        <taxon>Streptophyta</taxon>
        <taxon>Embryophyta</taxon>
        <taxon>Tracheophyta</taxon>
        <taxon>Spermatophyta</taxon>
        <taxon>Magnoliopsida</taxon>
        <taxon>eudicotyledons</taxon>
        <taxon>Gunneridae</taxon>
        <taxon>Pentapetalae</taxon>
        <taxon>rosids</taxon>
        <taxon>fabids</taxon>
        <taxon>Fabales</taxon>
        <taxon>Fabaceae</taxon>
        <taxon>Papilionoideae</taxon>
        <taxon>50 kb inversion clade</taxon>
        <taxon>NPAAA clade</taxon>
        <taxon>indigoferoid/millettioid clade</taxon>
        <taxon>Phaseoleae</taxon>
        <taxon>Vigna</taxon>
    </lineage>
</organism>
<dbReference type="Pfam" id="PF03059">
    <property type="entry name" value="NAS"/>
    <property type="match status" value="1"/>
</dbReference>
<dbReference type="AlphaFoldDB" id="A0A0S3S4P5"/>
<dbReference type="InterPro" id="IPR029063">
    <property type="entry name" value="SAM-dependent_MTases_sf"/>
</dbReference>
<comment type="similarity">
    <text evidence="1 2">Belongs to the nicotianamine synthase (NAS)-like family.</text>
</comment>
<protein>
    <recommendedName>
        <fullName evidence="2">Nicotianamine synthase</fullName>
        <ecNumber evidence="2">2.5.1.43</ecNumber>
    </recommendedName>
</protein>
<accession>A0A0S3S4P5</accession>
<dbReference type="Gene3D" id="3.40.50.150">
    <property type="entry name" value="Vaccinia Virus protein VP39"/>
    <property type="match status" value="1"/>
</dbReference>
<dbReference type="InterPro" id="IPR004298">
    <property type="entry name" value="Nicotian_synth"/>
</dbReference>
<dbReference type="PANTHER" id="PTHR32266:SF24">
    <property type="entry name" value="NICOTIANAMINE SYNTHASE"/>
    <property type="match status" value="1"/>
</dbReference>
<proteinExistence type="inferred from homology"/>
<dbReference type="Proteomes" id="UP000291084">
    <property type="component" value="Chromosome 5"/>
</dbReference>
<comment type="function">
    <text evidence="2">Synthesizes nicotianamine, a polyamine which serves as a sensor for the physiological iron status within the plant, and/or might be involved in the transport of iron.</text>
</comment>
<name>A0A0S3S4P5_PHAAN</name>
<evidence type="ECO:0000313" key="4">
    <source>
        <dbReference type="Proteomes" id="UP000291084"/>
    </source>
</evidence>
<keyword evidence="2" id="KW-0808">Transferase</keyword>
<dbReference type="GO" id="GO:0030418">
    <property type="term" value="P:nicotianamine biosynthetic process"/>
    <property type="evidence" value="ECO:0007669"/>
    <property type="project" value="UniProtKB-UniRule"/>
</dbReference>
<gene>
    <name evidence="3" type="primary">Vigan.05G120400</name>
    <name evidence="3" type="ORF">VIGAN_05120400</name>
</gene>
<dbReference type="EMBL" id="AP015038">
    <property type="protein sequence ID" value="BAT87797.1"/>
    <property type="molecule type" value="Genomic_DNA"/>
</dbReference>
<keyword evidence="2" id="KW-0949">S-adenosyl-L-methionine</keyword>
<dbReference type="OrthoDB" id="1858069at2759"/>
<evidence type="ECO:0000256" key="2">
    <source>
        <dbReference type="RuleBase" id="RU368095"/>
    </source>
</evidence>
<dbReference type="GO" id="GO:0030410">
    <property type="term" value="F:nicotianamine synthase activity"/>
    <property type="evidence" value="ECO:0007669"/>
    <property type="project" value="UniProtKB-UniRule"/>
</dbReference>
<evidence type="ECO:0000256" key="1">
    <source>
        <dbReference type="ARBA" id="ARBA00007009"/>
    </source>
</evidence>